<dbReference type="InterPro" id="IPR006312">
    <property type="entry name" value="TatA/E"/>
</dbReference>
<keyword evidence="7 10" id="KW-1133">Transmembrane helix</keyword>
<keyword evidence="2 10" id="KW-0813">Transport</keyword>
<dbReference type="NCBIfam" id="TIGR01411">
    <property type="entry name" value="tatAE"/>
    <property type="match status" value="1"/>
</dbReference>
<dbReference type="Proteomes" id="UP001156903">
    <property type="component" value="Unassembled WGS sequence"/>
</dbReference>
<evidence type="ECO:0000313" key="12">
    <source>
        <dbReference type="EMBL" id="GLS14666.1"/>
    </source>
</evidence>
<dbReference type="PANTHER" id="PTHR42982:SF1">
    <property type="entry name" value="SEC-INDEPENDENT PROTEIN TRANSLOCASE PROTEIN TATA"/>
    <property type="match status" value="1"/>
</dbReference>
<accession>A0ABQ6C2U1</accession>
<evidence type="ECO:0000256" key="4">
    <source>
        <dbReference type="ARBA" id="ARBA00022519"/>
    </source>
</evidence>
<evidence type="ECO:0000256" key="11">
    <source>
        <dbReference type="SAM" id="MobiDB-lite"/>
    </source>
</evidence>
<dbReference type="PANTHER" id="PTHR42982">
    <property type="entry name" value="SEC-INDEPENDENT PROTEIN TRANSLOCASE PROTEIN TATA"/>
    <property type="match status" value="1"/>
</dbReference>
<evidence type="ECO:0000256" key="5">
    <source>
        <dbReference type="ARBA" id="ARBA00022692"/>
    </source>
</evidence>
<protein>
    <recommendedName>
        <fullName evidence="10">Sec-independent protein translocase protein TatA</fullName>
    </recommendedName>
</protein>
<keyword evidence="4" id="KW-0997">Cell inner membrane</keyword>
<evidence type="ECO:0000256" key="7">
    <source>
        <dbReference type="ARBA" id="ARBA00022989"/>
    </source>
</evidence>
<evidence type="ECO:0000256" key="2">
    <source>
        <dbReference type="ARBA" id="ARBA00022448"/>
    </source>
</evidence>
<dbReference type="Gene3D" id="1.20.5.3310">
    <property type="match status" value="1"/>
</dbReference>
<evidence type="ECO:0000256" key="3">
    <source>
        <dbReference type="ARBA" id="ARBA00022475"/>
    </source>
</evidence>
<comment type="function">
    <text evidence="10">Part of the twin-arginine translocation (Tat) system that transports large folded proteins containing a characteristic twin-arginine motif in their signal peptide across membranes. TatA could form the protein-conducting channel of the Tat system.</text>
</comment>
<evidence type="ECO:0000256" key="8">
    <source>
        <dbReference type="ARBA" id="ARBA00023010"/>
    </source>
</evidence>
<sequence length="82" mass="8664">MLESDMGSFSIWHWLIVLLIVVMVFGTKKLKNIGSDLGGAVKGFKDGMKEGGADTPPAAGQVTQDASRADKAAIDVEAKQKS</sequence>
<reference evidence="13" key="1">
    <citation type="journal article" date="2019" name="Int. J. Syst. Evol. Microbiol.">
        <title>The Global Catalogue of Microorganisms (GCM) 10K type strain sequencing project: providing services to taxonomists for standard genome sequencing and annotation.</title>
        <authorList>
            <consortium name="The Broad Institute Genomics Platform"/>
            <consortium name="The Broad Institute Genome Sequencing Center for Infectious Disease"/>
            <person name="Wu L."/>
            <person name="Ma J."/>
        </authorList>
    </citation>
    <scope>NUCLEOTIDE SEQUENCE [LARGE SCALE GENOMIC DNA]</scope>
    <source>
        <strain evidence="13">NBRC 109341</strain>
    </source>
</reference>
<evidence type="ECO:0000256" key="1">
    <source>
        <dbReference type="ARBA" id="ARBA00004162"/>
    </source>
</evidence>
<comment type="caution">
    <text evidence="12">The sequence shown here is derived from an EMBL/GenBank/DDBJ whole genome shotgun (WGS) entry which is preliminary data.</text>
</comment>
<dbReference type="NCBIfam" id="NF002813">
    <property type="entry name" value="PRK02958.1"/>
    <property type="match status" value="1"/>
</dbReference>
<organism evidence="12 13">
    <name type="scientific">Hydrogenophaga electricum</name>
    <dbReference type="NCBI Taxonomy" id="1230953"/>
    <lineage>
        <taxon>Bacteria</taxon>
        <taxon>Pseudomonadati</taxon>
        <taxon>Pseudomonadota</taxon>
        <taxon>Betaproteobacteria</taxon>
        <taxon>Burkholderiales</taxon>
        <taxon>Comamonadaceae</taxon>
        <taxon>Hydrogenophaga</taxon>
    </lineage>
</organism>
<comment type="similarity">
    <text evidence="10">Belongs to the TatA/E family.</text>
</comment>
<dbReference type="HAMAP" id="MF_00236">
    <property type="entry name" value="TatA_E"/>
    <property type="match status" value="1"/>
</dbReference>
<dbReference type="Pfam" id="PF02416">
    <property type="entry name" value="TatA_B_E"/>
    <property type="match status" value="1"/>
</dbReference>
<dbReference type="EMBL" id="BSPB01000014">
    <property type="protein sequence ID" value="GLS14666.1"/>
    <property type="molecule type" value="Genomic_DNA"/>
</dbReference>
<evidence type="ECO:0000313" key="13">
    <source>
        <dbReference type="Proteomes" id="UP001156903"/>
    </source>
</evidence>
<feature type="transmembrane region" description="Helical" evidence="10">
    <location>
        <begin position="6"/>
        <end position="25"/>
    </location>
</feature>
<comment type="subcellular location">
    <subcellularLocation>
        <location evidence="1 10">Cell membrane</location>
        <topology evidence="1 10">Single-pass membrane protein</topology>
    </subcellularLocation>
</comment>
<feature type="region of interest" description="Disordered" evidence="11">
    <location>
        <begin position="48"/>
        <end position="68"/>
    </location>
</feature>
<gene>
    <name evidence="12" type="primary">tatE</name>
    <name evidence="10" type="synonym">tatA</name>
    <name evidence="12" type="ORF">GCM10007935_20980</name>
</gene>
<comment type="subunit">
    <text evidence="10">The Tat system comprises two distinct complexes: a TatABC complex, containing multiple copies of TatA, TatB and TatC subunits, and a separate TatA complex, containing only TatA subunits. Substrates initially bind to the TatABC complex, which probably triggers association of the separate TatA complex to form the active translocon.</text>
</comment>
<keyword evidence="9 10" id="KW-0472">Membrane</keyword>
<keyword evidence="5 10" id="KW-0812">Transmembrane</keyword>
<keyword evidence="3 10" id="KW-1003">Cell membrane</keyword>
<name>A0ABQ6C2U1_9BURK</name>
<evidence type="ECO:0000256" key="10">
    <source>
        <dbReference type="HAMAP-Rule" id="MF_00236"/>
    </source>
</evidence>
<proteinExistence type="inferred from homology"/>
<keyword evidence="6 10" id="KW-0653">Protein transport</keyword>
<keyword evidence="8 10" id="KW-0811">Translocation</keyword>
<dbReference type="InterPro" id="IPR003369">
    <property type="entry name" value="TatA/B/E"/>
</dbReference>
<evidence type="ECO:0000256" key="6">
    <source>
        <dbReference type="ARBA" id="ARBA00022927"/>
    </source>
</evidence>
<evidence type="ECO:0000256" key="9">
    <source>
        <dbReference type="ARBA" id="ARBA00023136"/>
    </source>
</evidence>
<keyword evidence="13" id="KW-1185">Reference proteome</keyword>